<dbReference type="InterPro" id="IPR005064">
    <property type="entry name" value="BUG"/>
</dbReference>
<proteinExistence type="inferred from homology"/>
<evidence type="ECO:0000256" key="1">
    <source>
        <dbReference type="ARBA" id="ARBA00006987"/>
    </source>
</evidence>
<sequence>MTRLNLPRRTLLAGAGLLATPGLLRAQGAWPERPVRLVVPFTPGGSTDILARALGAELQEALGQPFVVENRPGAGGTLGSDLVARAAPDGYTLMMGHIGTLAVNPSLYRNLSFDTVTSFAPIVLVANVANILAVNTRKLPITNAQELIARAKASPGTITYGSGGNGSAAHTAVVAFCLATGIELTHVPYRGTGPMMNDLIAGQIDMTMTGGPPILPPVRAGLLRAIGVSSLQRLSSAADIPTLDEQGVRGFDAVQWYGLVAPAGTPRPIIDRVNAASARALRGEKLKPRLAAEGADAAPGTPEQFRDMIIAERERWGEVIRRANVTNE</sequence>
<organism evidence="2 3">
    <name type="scientific">Falsiroseomonas oleicola</name>
    <dbReference type="NCBI Taxonomy" id="2801474"/>
    <lineage>
        <taxon>Bacteria</taxon>
        <taxon>Pseudomonadati</taxon>
        <taxon>Pseudomonadota</taxon>
        <taxon>Alphaproteobacteria</taxon>
        <taxon>Acetobacterales</taxon>
        <taxon>Roseomonadaceae</taxon>
        <taxon>Falsiroseomonas</taxon>
    </lineage>
</organism>
<protein>
    <submittedName>
        <fullName evidence="2">Tripartite tricarboxylate transporter substrate binding protein</fullName>
    </submittedName>
</protein>
<dbReference type="RefSeq" id="WP_216879182.1">
    <property type="nucleotide sequence ID" value="NZ_JAERQM010000012.1"/>
</dbReference>
<dbReference type="PANTHER" id="PTHR42928:SF5">
    <property type="entry name" value="BLR1237 PROTEIN"/>
    <property type="match status" value="1"/>
</dbReference>
<reference evidence="2 3" key="1">
    <citation type="submission" date="2021-01" db="EMBL/GenBank/DDBJ databases">
        <title>Roseomonas sp. nov, a bacterium isolated from an oil production mixture in Yumen Oilfield.</title>
        <authorList>
            <person name="Wu D."/>
        </authorList>
    </citation>
    <scope>NUCLEOTIDE SEQUENCE [LARGE SCALE GENOMIC DNA]</scope>
    <source>
        <strain evidence="2 3">ROY-5-3</strain>
    </source>
</reference>
<comment type="similarity">
    <text evidence="1">Belongs to the UPF0065 (bug) family.</text>
</comment>
<dbReference type="Proteomes" id="UP000689967">
    <property type="component" value="Unassembled WGS sequence"/>
</dbReference>
<name>A0ABS6HEH8_9PROT</name>
<dbReference type="EMBL" id="JAERQM010000012">
    <property type="protein sequence ID" value="MBU8547157.1"/>
    <property type="molecule type" value="Genomic_DNA"/>
</dbReference>
<evidence type="ECO:0000313" key="3">
    <source>
        <dbReference type="Proteomes" id="UP000689967"/>
    </source>
</evidence>
<evidence type="ECO:0000313" key="2">
    <source>
        <dbReference type="EMBL" id="MBU8547157.1"/>
    </source>
</evidence>
<accession>A0ABS6HEH8</accession>
<dbReference type="PANTHER" id="PTHR42928">
    <property type="entry name" value="TRICARBOXYLATE-BINDING PROTEIN"/>
    <property type="match status" value="1"/>
</dbReference>
<dbReference type="PIRSF" id="PIRSF017082">
    <property type="entry name" value="YflP"/>
    <property type="match status" value="1"/>
</dbReference>
<comment type="caution">
    <text evidence="2">The sequence shown here is derived from an EMBL/GenBank/DDBJ whole genome shotgun (WGS) entry which is preliminary data.</text>
</comment>
<gene>
    <name evidence="2" type="ORF">JJQ90_25795</name>
</gene>
<dbReference type="Pfam" id="PF03401">
    <property type="entry name" value="TctC"/>
    <property type="match status" value="1"/>
</dbReference>
<dbReference type="CDD" id="cd13578">
    <property type="entry name" value="PBP2_Bug27"/>
    <property type="match status" value="1"/>
</dbReference>
<keyword evidence="3" id="KW-1185">Reference proteome</keyword>